<protein>
    <submittedName>
        <fullName evidence="2">Uncharacterized protein</fullName>
    </submittedName>
</protein>
<name>F5YIF7_TREPZ</name>
<dbReference type="EMBL" id="CP001843">
    <property type="protein sequence ID" value="AEF84545.1"/>
    <property type="molecule type" value="Genomic_DNA"/>
</dbReference>
<proteinExistence type="predicted"/>
<evidence type="ECO:0000313" key="3">
    <source>
        <dbReference type="Proteomes" id="UP000009223"/>
    </source>
</evidence>
<keyword evidence="1" id="KW-0472">Membrane</keyword>
<dbReference type="Proteomes" id="UP000009223">
    <property type="component" value="Chromosome"/>
</dbReference>
<evidence type="ECO:0000313" key="2">
    <source>
        <dbReference type="EMBL" id="AEF84545.1"/>
    </source>
</evidence>
<keyword evidence="3" id="KW-1185">Reference proteome</keyword>
<dbReference type="AlphaFoldDB" id="F5YIF7"/>
<dbReference type="KEGG" id="tpi:TREPR_2246"/>
<keyword evidence="1" id="KW-0812">Transmembrane</keyword>
<gene>
    <name evidence="2" type="ordered locus">TREPR_2246</name>
</gene>
<sequence length="41" mass="4899">MANWYTSPSKSFPDKRYLFQNVLLKIRFNVIIFVCILMMVA</sequence>
<accession>F5YIF7</accession>
<feature type="transmembrane region" description="Helical" evidence="1">
    <location>
        <begin position="22"/>
        <end position="40"/>
    </location>
</feature>
<keyword evidence="1" id="KW-1133">Transmembrane helix</keyword>
<evidence type="ECO:0000256" key="1">
    <source>
        <dbReference type="SAM" id="Phobius"/>
    </source>
</evidence>
<reference evidence="2 3" key="2">
    <citation type="journal article" date="2011" name="ISME J.">
        <title>RNA-seq reveals cooperative metabolic interactions between two termite-gut spirochete species in co-culture.</title>
        <authorList>
            <person name="Rosenthal A.Z."/>
            <person name="Matson E.G."/>
            <person name="Eldar A."/>
            <person name="Leadbetter J.R."/>
        </authorList>
    </citation>
    <scope>NUCLEOTIDE SEQUENCE [LARGE SCALE GENOMIC DNA]</scope>
    <source>
        <strain evidence="3">ATCC BAA-887 / DSM 12427 / ZAS-2</strain>
    </source>
</reference>
<reference evidence="3" key="1">
    <citation type="submission" date="2009-12" db="EMBL/GenBank/DDBJ databases">
        <title>Complete sequence of Treponema primitia strain ZAS-2.</title>
        <authorList>
            <person name="Tetu S.G."/>
            <person name="Matson E."/>
            <person name="Ren Q."/>
            <person name="Seshadri R."/>
            <person name="Elbourne L."/>
            <person name="Hassan K.A."/>
            <person name="Durkin A."/>
            <person name="Radune D."/>
            <person name="Mohamoud Y."/>
            <person name="Shay R."/>
            <person name="Jin S."/>
            <person name="Zhang X."/>
            <person name="Lucey K."/>
            <person name="Ballor N.R."/>
            <person name="Ottesen E."/>
            <person name="Rosenthal R."/>
            <person name="Allen A."/>
            <person name="Leadbetter J.R."/>
            <person name="Paulsen I.T."/>
        </authorList>
    </citation>
    <scope>NUCLEOTIDE SEQUENCE [LARGE SCALE GENOMIC DNA]</scope>
    <source>
        <strain evidence="3">ATCC BAA-887 / DSM 12427 / ZAS-2</strain>
    </source>
</reference>
<dbReference type="HOGENOM" id="CLU_3278265_0_0_12"/>
<organism evidence="2 3">
    <name type="scientific">Treponema primitia (strain ATCC BAA-887 / DSM 12427 / ZAS-2)</name>
    <dbReference type="NCBI Taxonomy" id="545694"/>
    <lineage>
        <taxon>Bacteria</taxon>
        <taxon>Pseudomonadati</taxon>
        <taxon>Spirochaetota</taxon>
        <taxon>Spirochaetia</taxon>
        <taxon>Spirochaetales</taxon>
        <taxon>Treponemataceae</taxon>
        <taxon>Treponema</taxon>
    </lineage>
</organism>